<dbReference type="SMART" id="SM00387">
    <property type="entry name" value="HATPase_c"/>
    <property type="match status" value="1"/>
</dbReference>
<evidence type="ECO:0000256" key="7">
    <source>
        <dbReference type="ARBA" id="ARBA00022840"/>
    </source>
</evidence>
<dbReference type="Pfam" id="PF07494">
    <property type="entry name" value="Reg_prop"/>
    <property type="match status" value="7"/>
</dbReference>
<evidence type="ECO:0000259" key="16">
    <source>
        <dbReference type="PROSITE" id="PS50110"/>
    </source>
</evidence>
<evidence type="ECO:0000256" key="6">
    <source>
        <dbReference type="ARBA" id="ARBA00022777"/>
    </source>
</evidence>
<dbReference type="InterPro" id="IPR036097">
    <property type="entry name" value="HisK_dim/P_sf"/>
</dbReference>
<evidence type="ECO:0000256" key="2">
    <source>
        <dbReference type="ARBA" id="ARBA00012438"/>
    </source>
</evidence>
<feature type="signal peptide" evidence="13">
    <location>
        <begin position="1"/>
        <end position="22"/>
    </location>
</feature>
<keyword evidence="13" id="KW-0732">Signal</keyword>
<dbReference type="CDD" id="cd00146">
    <property type="entry name" value="PKD"/>
    <property type="match status" value="1"/>
</dbReference>
<dbReference type="Gene3D" id="2.130.10.10">
    <property type="entry name" value="YVTN repeat-like/Quinoprotein amine dehydrogenase"/>
    <property type="match status" value="2"/>
</dbReference>
<dbReference type="PROSITE" id="PS50109">
    <property type="entry name" value="HIS_KIN"/>
    <property type="match status" value="1"/>
</dbReference>
<dbReference type="InterPro" id="IPR009057">
    <property type="entry name" value="Homeodomain-like_sf"/>
</dbReference>
<dbReference type="Proteomes" id="UP000516764">
    <property type="component" value="Chromosome"/>
</dbReference>
<keyword evidence="5" id="KW-0547">Nucleotide-binding</keyword>
<keyword evidence="18" id="KW-1185">Reference proteome</keyword>
<dbReference type="KEGG" id="phal:H9I45_07760"/>
<evidence type="ECO:0000256" key="4">
    <source>
        <dbReference type="ARBA" id="ARBA00022679"/>
    </source>
</evidence>
<feature type="domain" description="Histidine kinase" evidence="15">
    <location>
        <begin position="851"/>
        <end position="1073"/>
    </location>
</feature>
<dbReference type="InterPro" id="IPR003661">
    <property type="entry name" value="HisK_dim/P_dom"/>
</dbReference>
<keyword evidence="3 12" id="KW-0597">Phosphoprotein</keyword>
<evidence type="ECO:0000256" key="11">
    <source>
        <dbReference type="ARBA" id="ARBA00023163"/>
    </source>
</evidence>
<keyword evidence="8" id="KW-0902">Two-component regulatory system</keyword>
<evidence type="ECO:0000259" key="15">
    <source>
        <dbReference type="PROSITE" id="PS50109"/>
    </source>
</evidence>
<feature type="modified residue" description="4-aspartylphosphate" evidence="12">
    <location>
        <position position="1170"/>
    </location>
</feature>
<dbReference type="InterPro" id="IPR001789">
    <property type="entry name" value="Sig_transdc_resp-reg_receiver"/>
</dbReference>
<organism evidence="17 18">
    <name type="scientific">Polaribacter haliotis</name>
    <dbReference type="NCBI Taxonomy" id="1888915"/>
    <lineage>
        <taxon>Bacteria</taxon>
        <taxon>Pseudomonadati</taxon>
        <taxon>Bacteroidota</taxon>
        <taxon>Flavobacteriia</taxon>
        <taxon>Flavobacteriales</taxon>
        <taxon>Flavobacteriaceae</taxon>
    </lineage>
</organism>
<keyword evidence="7" id="KW-0067">ATP-binding</keyword>
<dbReference type="CDD" id="cd00082">
    <property type="entry name" value="HisKA"/>
    <property type="match status" value="1"/>
</dbReference>
<name>A0A7L8AK02_9FLAO</name>
<dbReference type="PANTHER" id="PTHR43547:SF2">
    <property type="entry name" value="HYBRID SIGNAL TRANSDUCTION HISTIDINE KINASE C"/>
    <property type="match status" value="1"/>
</dbReference>
<dbReference type="SUPFAM" id="SSF50998">
    <property type="entry name" value="Quinoprotein alcohol dehydrogenase-like"/>
    <property type="match status" value="1"/>
</dbReference>
<evidence type="ECO:0000256" key="13">
    <source>
        <dbReference type="SAM" id="SignalP"/>
    </source>
</evidence>
<feature type="chain" id="PRO_5032696117" description="histidine kinase" evidence="13">
    <location>
        <begin position="23"/>
        <end position="1380"/>
    </location>
</feature>
<dbReference type="InterPro" id="IPR004358">
    <property type="entry name" value="Sig_transdc_His_kin-like_C"/>
</dbReference>
<keyword evidence="11" id="KW-0804">Transcription</keyword>
<dbReference type="InterPro" id="IPR015943">
    <property type="entry name" value="WD40/YVTN_repeat-like_dom_sf"/>
</dbReference>
<dbReference type="FunFam" id="1.10.287.130:FF:000034">
    <property type="entry name" value="Two-component system sensor histidine kinase/response regulator"/>
    <property type="match status" value="1"/>
</dbReference>
<evidence type="ECO:0000256" key="1">
    <source>
        <dbReference type="ARBA" id="ARBA00000085"/>
    </source>
</evidence>
<sequence>MKFKSSLLSLSLILIVVFASFAQDFSTNNQLLKFKQFSLSEGLSQSSVLTILQDSKGFLWFGTRDGLNKYDGHNFKTYRYDYKDETSISSSFIRTLLEDNNGTIWIGTNNGLNKYLPTEDIFVRYKHSNNKNSLISNEIWSSALAKDNYLWIGTSAGLEKFNTKTGEITHVLNEDKNPLNTSENEIRSLYVTSDDKLWICKQNDIIVFNSKENKFENFEYPKSGVKEQNRNYSPVIYQDKDKNIWLGYNDGLAIFDADKNEFQHFVLDSKNSTQISTEVRTIHQDFYNNIWIGTYNGLYILNKEKTTLKHYTHDENNVNSLSQNSIYKIIGDTKGDVWIGTYAGGVNYYDRSFDLFKHYLAGTNNFKLNYKVISSIIEDPKGNLWIGTEGGGINYLDKKTGKFTYYTHNKNNPNSISTNNVKAILRTKNGNFWIGTHDGGLNFLNPNKKPFIFKKYKSSTNSNSLSNDRIISLFEDVYGNIWIGTSGGGLNVLDVKNNSFLRIENSELTFGEIIFNISETSNDKILLVSGDNGLAKINIDSKKITPINYKLESEKNNNISITLSAYEDNSKNIWIGTEGNSLYYYNTTTKKSTKYGIAEGLPNEVIYSILPDDYNNLWFSTNKGLSRFNLESRQFKNFGVSDGLVENEFNYGSKLKLKNKELMFGSANGIVFFNPNEIIENSFIPPVYVTSLFVNNQPYLSGTNIDKEITLDHNQNVFSFNFIALSYSQSDKNNYAYMLDGFDEDWNYIGNRKSATYTNLDAGNYTFKIKASNSDGLWNEKGQAVKVKILPPFWKTWWAYIIYSLLVIGALITFRKYSLLRIIEKNELKQERLEKEKIEEINRLKLKLFTNISHDFRTPLTLIIGPLERMLKNKEGNTNVQKQHQIMYRNASVLLQLINQLLDFRKSESGKLKLKASKNNIVNFIENIKLSFDELANFREIDYSFKSSDKNIETWFDVVNLKKVIFNLLSNAFKFTPNNGFIKIRVTTIEKTKKQQEFVKIDIKDTGKGIPSKNIKYVFDRFYQIERDENARTGTGIGLALAKSVIKLHGGNIKIKSKENEGTSFTILLPLGKKHLSEDQIINQTNEIEEIGLYEDNTNYLLPETNEEKSTKKITKNTEAPTLLLVEDNEDVRAFIKEIFEEKYHILEAENGQIALDIAKSNTIDLIISDVMMPIMNGIDLCNNIKTNILTSHIPVLLLTAKTSDESQKEGFKIGADAYITKPFDASVLEIRVNNVLKTRQNLIKKFKKDIILKPKELEITSADEVFLKKSISLIEKNINNSEFTIQDFISELGMSRSALYRKLKALTGQSITEFIRTIKLKRAAQLIAQSQLTISEIAFDLGFNDLKHFRKSFQKLFDELPSQYRLKNAKKDIDKKLNH</sequence>
<reference evidence="17 18" key="1">
    <citation type="journal article" date="2016" name="Int. J. Syst. Evol. Microbiol.">
        <title>Polaribacter haliotis sp. nov., isolated from the gut of abalone Haliotis discus hannai.</title>
        <authorList>
            <person name="Kim Y.O."/>
            <person name="Park I.S."/>
            <person name="Park S."/>
            <person name="Nam B.H."/>
            <person name="Park J.M."/>
            <person name="Kim D.G."/>
            <person name="Yoon J.H."/>
        </authorList>
    </citation>
    <scope>NUCLEOTIDE SEQUENCE [LARGE SCALE GENOMIC DNA]</scope>
    <source>
        <strain evidence="17 18">KCTC 52418</strain>
    </source>
</reference>
<dbReference type="GO" id="GO:0005524">
    <property type="term" value="F:ATP binding"/>
    <property type="evidence" value="ECO:0007669"/>
    <property type="project" value="UniProtKB-KW"/>
</dbReference>
<protein>
    <recommendedName>
        <fullName evidence="2">histidine kinase</fullName>
        <ecNumber evidence="2">2.7.13.3</ecNumber>
    </recommendedName>
</protein>
<dbReference type="PANTHER" id="PTHR43547">
    <property type="entry name" value="TWO-COMPONENT HISTIDINE KINASE"/>
    <property type="match status" value="1"/>
</dbReference>
<dbReference type="InterPro" id="IPR018060">
    <property type="entry name" value="HTH_AraC"/>
</dbReference>
<dbReference type="Gene3D" id="3.40.50.2300">
    <property type="match status" value="1"/>
</dbReference>
<feature type="domain" description="Response regulatory" evidence="16">
    <location>
        <begin position="1122"/>
        <end position="1237"/>
    </location>
</feature>
<dbReference type="GO" id="GO:0003700">
    <property type="term" value="F:DNA-binding transcription factor activity"/>
    <property type="evidence" value="ECO:0007669"/>
    <property type="project" value="InterPro"/>
</dbReference>
<dbReference type="SUPFAM" id="SSF46689">
    <property type="entry name" value="Homeodomain-like"/>
    <property type="match status" value="1"/>
</dbReference>
<dbReference type="EMBL" id="CP061813">
    <property type="protein sequence ID" value="QOD62326.1"/>
    <property type="molecule type" value="Genomic_DNA"/>
</dbReference>
<dbReference type="OrthoDB" id="358279at2"/>
<dbReference type="InterPro" id="IPR013783">
    <property type="entry name" value="Ig-like_fold"/>
</dbReference>
<dbReference type="PROSITE" id="PS50110">
    <property type="entry name" value="RESPONSE_REGULATORY"/>
    <property type="match status" value="1"/>
</dbReference>
<evidence type="ECO:0000259" key="14">
    <source>
        <dbReference type="PROSITE" id="PS01124"/>
    </source>
</evidence>
<dbReference type="FunFam" id="3.30.565.10:FF:000037">
    <property type="entry name" value="Hybrid sensor histidine kinase/response regulator"/>
    <property type="match status" value="1"/>
</dbReference>
<dbReference type="CDD" id="cd17574">
    <property type="entry name" value="REC_OmpR"/>
    <property type="match status" value="1"/>
</dbReference>
<gene>
    <name evidence="17" type="ORF">H9I45_07760</name>
</gene>
<dbReference type="Gene3D" id="1.10.287.130">
    <property type="match status" value="1"/>
</dbReference>
<dbReference type="InterPro" id="IPR036890">
    <property type="entry name" value="HATPase_C_sf"/>
</dbReference>
<dbReference type="Gene3D" id="1.10.10.60">
    <property type="entry name" value="Homeodomain-like"/>
    <property type="match status" value="1"/>
</dbReference>
<evidence type="ECO:0000256" key="5">
    <source>
        <dbReference type="ARBA" id="ARBA00022741"/>
    </source>
</evidence>
<evidence type="ECO:0000313" key="18">
    <source>
        <dbReference type="Proteomes" id="UP000516764"/>
    </source>
</evidence>
<dbReference type="Pfam" id="PF00512">
    <property type="entry name" value="HisKA"/>
    <property type="match status" value="1"/>
</dbReference>
<dbReference type="FunFam" id="2.60.40.10:FF:000791">
    <property type="entry name" value="Two-component system sensor histidine kinase/response regulator"/>
    <property type="match status" value="1"/>
</dbReference>
<dbReference type="GO" id="GO:0000155">
    <property type="term" value="F:phosphorelay sensor kinase activity"/>
    <property type="evidence" value="ECO:0007669"/>
    <property type="project" value="InterPro"/>
</dbReference>
<accession>A0A7L8AK02</accession>
<keyword evidence="10" id="KW-0238">DNA-binding</keyword>
<dbReference type="Gene3D" id="3.30.565.10">
    <property type="entry name" value="Histidine kinase-like ATPase, C-terminal domain"/>
    <property type="match status" value="1"/>
</dbReference>
<keyword evidence="9" id="KW-0805">Transcription regulation</keyword>
<dbReference type="SMART" id="SM00342">
    <property type="entry name" value="HTH_ARAC"/>
    <property type="match status" value="1"/>
</dbReference>
<dbReference type="RefSeq" id="WP_088354774.1">
    <property type="nucleotide sequence ID" value="NZ_CP061813.1"/>
</dbReference>
<dbReference type="Pfam" id="PF07495">
    <property type="entry name" value="Y_Y_Y"/>
    <property type="match status" value="1"/>
</dbReference>
<dbReference type="SUPFAM" id="SSF47384">
    <property type="entry name" value="Homodimeric domain of signal transducing histidine kinase"/>
    <property type="match status" value="1"/>
</dbReference>
<dbReference type="PRINTS" id="PR00344">
    <property type="entry name" value="BCTRLSENSOR"/>
</dbReference>
<dbReference type="GO" id="GO:0043565">
    <property type="term" value="F:sequence-specific DNA binding"/>
    <property type="evidence" value="ECO:0007669"/>
    <property type="project" value="InterPro"/>
</dbReference>
<dbReference type="PROSITE" id="PS01124">
    <property type="entry name" value="HTH_ARAC_FAMILY_2"/>
    <property type="match status" value="1"/>
</dbReference>
<dbReference type="Pfam" id="PF12833">
    <property type="entry name" value="HTH_18"/>
    <property type="match status" value="1"/>
</dbReference>
<dbReference type="SUPFAM" id="SSF52172">
    <property type="entry name" value="CheY-like"/>
    <property type="match status" value="1"/>
</dbReference>
<dbReference type="InterPro" id="IPR018062">
    <property type="entry name" value="HTH_AraC-typ_CS"/>
</dbReference>
<dbReference type="Pfam" id="PF00072">
    <property type="entry name" value="Response_reg"/>
    <property type="match status" value="1"/>
</dbReference>
<evidence type="ECO:0000256" key="12">
    <source>
        <dbReference type="PROSITE-ProRule" id="PRU00169"/>
    </source>
</evidence>
<dbReference type="InterPro" id="IPR011006">
    <property type="entry name" value="CheY-like_superfamily"/>
</dbReference>
<dbReference type="SUPFAM" id="SSF63829">
    <property type="entry name" value="Calcium-dependent phosphotriesterase"/>
    <property type="match status" value="1"/>
</dbReference>
<dbReference type="SMART" id="SM00448">
    <property type="entry name" value="REC"/>
    <property type="match status" value="1"/>
</dbReference>
<feature type="domain" description="HTH araC/xylS-type" evidence="14">
    <location>
        <begin position="1269"/>
        <end position="1368"/>
    </location>
</feature>
<dbReference type="InterPro" id="IPR011123">
    <property type="entry name" value="Y_Y_Y"/>
</dbReference>
<dbReference type="InterPro" id="IPR011110">
    <property type="entry name" value="Reg_prop"/>
</dbReference>
<dbReference type="SMART" id="SM00388">
    <property type="entry name" value="HisKA"/>
    <property type="match status" value="1"/>
</dbReference>
<evidence type="ECO:0000256" key="10">
    <source>
        <dbReference type="ARBA" id="ARBA00023125"/>
    </source>
</evidence>
<dbReference type="FunFam" id="3.40.50.2300:FF:000138">
    <property type="entry name" value="Two-component system sensor histidine kinase/response regulator"/>
    <property type="match status" value="1"/>
</dbReference>
<dbReference type="PROSITE" id="PS00041">
    <property type="entry name" value="HTH_ARAC_FAMILY_1"/>
    <property type="match status" value="1"/>
</dbReference>
<evidence type="ECO:0000313" key="17">
    <source>
        <dbReference type="EMBL" id="QOD62326.1"/>
    </source>
</evidence>
<dbReference type="SUPFAM" id="SSF55874">
    <property type="entry name" value="ATPase domain of HSP90 chaperone/DNA topoisomerase II/histidine kinase"/>
    <property type="match status" value="1"/>
</dbReference>
<dbReference type="Pfam" id="PF02518">
    <property type="entry name" value="HATPase_c"/>
    <property type="match status" value="1"/>
</dbReference>
<keyword evidence="4" id="KW-0808">Transferase</keyword>
<keyword evidence="6" id="KW-0418">Kinase</keyword>
<evidence type="ECO:0000256" key="8">
    <source>
        <dbReference type="ARBA" id="ARBA00023012"/>
    </source>
</evidence>
<dbReference type="InterPro" id="IPR005467">
    <property type="entry name" value="His_kinase_dom"/>
</dbReference>
<dbReference type="InterPro" id="IPR003594">
    <property type="entry name" value="HATPase_dom"/>
</dbReference>
<evidence type="ECO:0000256" key="3">
    <source>
        <dbReference type="ARBA" id="ARBA00022553"/>
    </source>
</evidence>
<evidence type="ECO:0000256" key="9">
    <source>
        <dbReference type="ARBA" id="ARBA00023015"/>
    </source>
</evidence>
<comment type="catalytic activity">
    <reaction evidence="1">
        <text>ATP + protein L-histidine = ADP + protein N-phospho-L-histidine.</text>
        <dbReference type="EC" id="2.7.13.3"/>
    </reaction>
</comment>
<dbReference type="EC" id="2.7.13.3" evidence="2"/>
<dbReference type="InterPro" id="IPR011047">
    <property type="entry name" value="Quinoprotein_ADH-like_sf"/>
</dbReference>
<dbReference type="Gene3D" id="2.60.40.10">
    <property type="entry name" value="Immunoglobulins"/>
    <property type="match status" value="1"/>
</dbReference>
<dbReference type="CDD" id="cd00075">
    <property type="entry name" value="HATPase"/>
    <property type="match status" value="1"/>
</dbReference>
<proteinExistence type="predicted"/>